<keyword evidence="3" id="KW-1185">Reference proteome</keyword>
<accession>A0ABY5Z9L6</accession>
<dbReference type="EMBL" id="CP073721">
    <property type="protein sequence ID" value="UWZ38800.1"/>
    <property type="molecule type" value="Genomic_DNA"/>
</dbReference>
<proteinExistence type="predicted"/>
<keyword evidence="1" id="KW-0472">Membrane</keyword>
<dbReference type="Proteomes" id="UP001058271">
    <property type="component" value="Chromosome"/>
</dbReference>
<evidence type="ECO:0000313" key="2">
    <source>
        <dbReference type="EMBL" id="UWZ38800.1"/>
    </source>
</evidence>
<gene>
    <name evidence="2" type="ORF">Drose_11575</name>
</gene>
<feature type="transmembrane region" description="Helical" evidence="1">
    <location>
        <begin position="24"/>
        <end position="43"/>
    </location>
</feature>
<name>A0ABY5Z9L6_9ACTN</name>
<sequence>MSRDVVDLTRIPAESNHPASTARAVVWAAGIGICGVLVLVVLLSTDLVLGKRLDVVLPEAIGTMTQVPLPADLELRQQALDLGADTAYAAAYGDGTGTLVVWGGSGPAIGRADDRGLLTGFRDAWLAQLGGAAVGAAAAVDPGQVGGLAECAGITGDGYGNASALCLWTRDEVLLAMLFGGAGSPGLPPPGERLREVLAAMVIVV</sequence>
<dbReference type="RefSeq" id="WP_260728186.1">
    <property type="nucleotide sequence ID" value="NZ_BAAABS010000050.1"/>
</dbReference>
<keyword evidence="1" id="KW-0812">Transmembrane</keyword>
<organism evidence="2 3">
    <name type="scientific">Dactylosporangium roseum</name>
    <dbReference type="NCBI Taxonomy" id="47989"/>
    <lineage>
        <taxon>Bacteria</taxon>
        <taxon>Bacillati</taxon>
        <taxon>Actinomycetota</taxon>
        <taxon>Actinomycetes</taxon>
        <taxon>Micromonosporales</taxon>
        <taxon>Micromonosporaceae</taxon>
        <taxon>Dactylosporangium</taxon>
    </lineage>
</organism>
<reference evidence="2" key="1">
    <citation type="submission" date="2021-04" db="EMBL/GenBank/DDBJ databases">
        <title>Biosynthetic gene clusters of Dactylosporangioum roseum.</title>
        <authorList>
            <person name="Hartkoorn R.C."/>
            <person name="Beaudoing E."/>
            <person name="Hot D."/>
            <person name="Moureu S."/>
        </authorList>
    </citation>
    <scope>NUCLEOTIDE SEQUENCE</scope>
    <source>
        <strain evidence="2">NRRL B-16295</strain>
    </source>
</reference>
<evidence type="ECO:0000256" key="1">
    <source>
        <dbReference type="SAM" id="Phobius"/>
    </source>
</evidence>
<keyword evidence="1" id="KW-1133">Transmembrane helix</keyword>
<protein>
    <submittedName>
        <fullName evidence="2">Uncharacterized protein</fullName>
    </submittedName>
</protein>
<evidence type="ECO:0000313" key="3">
    <source>
        <dbReference type="Proteomes" id="UP001058271"/>
    </source>
</evidence>